<dbReference type="EMBL" id="WISR01000231">
    <property type="protein sequence ID" value="MQW36656.1"/>
    <property type="molecule type" value="Genomic_DNA"/>
</dbReference>
<evidence type="ECO:0000313" key="3">
    <source>
        <dbReference type="Proteomes" id="UP000429484"/>
    </source>
</evidence>
<evidence type="ECO:0000256" key="1">
    <source>
        <dbReference type="SAM" id="MobiDB-lite"/>
    </source>
</evidence>
<comment type="caution">
    <text evidence="2">The sequence shown here is derived from an EMBL/GenBank/DDBJ whole genome shotgun (WGS) entry which is preliminary data.</text>
</comment>
<dbReference type="KEGG" id="smer:DU99_14495"/>
<dbReference type="AlphaFoldDB" id="A0A222H3W1"/>
<dbReference type="Proteomes" id="UP000429484">
    <property type="component" value="Unassembled WGS sequence"/>
</dbReference>
<feature type="compositionally biased region" description="Basic residues" evidence="1">
    <location>
        <begin position="1"/>
        <end position="12"/>
    </location>
</feature>
<accession>A0A222H3W1</accession>
<organism evidence="2 3">
    <name type="scientific">Rhizobium meliloti</name>
    <name type="common">Ensifer meliloti</name>
    <name type="synonym">Sinorhizobium meliloti</name>
    <dbReference type="NCBI Taxonomy" id="382"/>
    <lineage>
        <taxon>Bacteria</taxon>
        <taxon>Pseudomonadati</taxon>
        <taxon>Pseudomonadota</taxon>
        <taxon>Alphaproteobacteria</taxon>
        <taxon>Hyphomicrobiales</taxon>
        <taxon>Rhizobiaceae</taxon>
        <taxon>Sinorhizobium/Ensifer group</taxon>
        <taxon>Sinorhizobium</taxon>
    </lineage>
</organism>
<proteinExistence type="predicted"/>
<protein>
    <submittedName>
        <fullName evidence="2">Uncharacterized protein</fullName>
    </submittedName>
</protein>
<reference evidence="2 3" key="1">
    <citation type="journal article" date="2013" name="Genome Biol.">
        <title>Comparative genomics of the core and accessory genomes of 48 Sinorhizobium strains comprising five genospecies.</title>
        <authorList>
            <person name="Sugawara M."/>
            <person name="Epstein B."/>
            <person name="Badgley B.D."/>
            <person name="Unno T."/>
            <person name="Xu L."/>
            <person name="Reese J."/>
            <person name="Gyaneshwar P."/>
            <person name="Denny R."/>
            <person name="Mudge J."/>
            <person name="Bharti A.K."/>
            <person name="Farmer A.D."/>
            <person name="May G.D."/>
            <person name="Woodward J.E."/>
            <person name="Medigue C."/>
            <person name="Vallenet D."/>
            <person name="Lajus A."/>
            <person name="Rouy Z."/>
            <person name="Martinez-Vaz B."/>
            <person name="Tiffin P."/>
            <person name="Young N.D."/>
            <person name="Sadowsky M.J."/>
        </authorList>
    </citation>
    <scope>NUCLEOTIDE SEQUENCE [LARGE SCALE GENOMIC DNA]</scope>
    <source>
        <strain evidence="2 3">N6B1</strain>
    </source>
</reference>
<evidence type="ECO:0000313" key="2">
    <source>
        <dbReference type="EMBL" id="MQW36656.1"/>
    </source>
</evidence>
<gene>
    <name evidence="2" type="ORF">GHK53_28725</name>
</gene>
<feature type="region of interest" description="Disordered" evidence="1">
    <location>
        <begin position="1"/>
        <end position="20"/>
    </location>
</feature>
<sequence length="66" mass="7459">MLHSHFSFRKSKERAWNPEGSGLVSPRALGRRSWTKDSFQYDLATGIALKKELLGFDSALCGYLLI</sequence>
<name>A0A222H3W1_RHIML</name>